<protein>
    <recommendedName>
        <fullName evidence="2">Acyltransferase 3 domain-containing protein</fullName>
    </recommendedName>
</protein>
<dbReference type="GO" id="GO:0016747">
    <property type="term" value="F:acyltransferase activity, transferring groups other than amino-acyl groups"/>
    <property type="evidence" value="ECO:0007669"/>
    <property type="project" value="InterPro"/>
</dbReference>
<evidence type="ECO:0000256" key="1">
    <source>
        <dbReference type="SAM" id="Phobius"/>
    </source>
</evidence>
<dbReference type="AlphaFoldDB" id="A0A0A2MBL8"/>
<feature type="transmembrane region" description="Helical" evidence="1">
    <location>
        <begin position="285"/>
        <end position="303"/>
    </location>
</feature>
<sequence>MFSHLYYLIGSQNPVLISLSGLFGYAGVELFFVLSGFLIGTLLLKMFVKDFVTPSDLFRFFKRRWFRTLPLYYVALLLNVAIAFAFGYSKEGIWRYFLFVQNFNKDYITFFPESWSLSVEEWAYLLLPVLLFIGWQLFKKQPKSSFLVTSLLVILALHWLRYHHYLNHRTTDMTVWNAEVKSVVIFRIDAIAVGFIVAWAHFYYEAVLRKIAVYGFIVAAHLFLLQFLVLNVMSVDIFSAPVYFHVFYFTLTSFTFALALPFFIFWKSSATVMGKMITVMSKISYAAYLIHYCIMSALLKYLMSYLGWTLSSFPLILIYLFLTLAVSYLLHRYFEKPIMDMRDRW</sequence>
<keyword evidence="4" id="KW-1185">Reference proteome</keyword>
<comment type="caution">
    <text evidence="3">The sequence shown here is derived from an EMBL/GenBank/DDBJ whole genome shotgun (WGS) entry which is preliminary data.</text>
</comment>
<gene>
    <name evidence="3" type="ORF">Q764_07715</name>
</gene>
<dbReference type="InterPro" id="IPR050879">
    <property type="entry name" value="Acyltransferase_3"/>
</dbReference>
<dbReference type="InterPro" id="IPR002656">
    <property type="entry name" value="Acyl_transf_3_dom"/>
</dbReference>
<feature type="transmembrane region" description="Helical" evidence="1">
    <location>
        <begin position="145"/>
        <end position="164"/>
    </location>
</feature>
<feature type="transmembrane region" description="Helical" evidence="1">
    <location>
        <begin position="22"/>
        <end position="48"/>
    </location>
</feature>
<feature type="domain" description="Acyltransferase 3" evidence="2">
    <location>
        <begin position="2"/>
        <end position="331"/>
    </location>
</feature>
<accession>A0A0A2MBL8</accession>
<proteinExistence type="predicted"/>
<dbReference type="STRING" id="1121899.GCA_000430025_00663"/>
<keyword evidence="1" id="KW-0812">Transmembrane</keyword>
<evidence type="ECO:0000313" key="4">
    <source>
        <dbReference type="Proteomes" id="UP000030121"/>
    </source>
</evidence>
<evidence type="ECO:0000313" key="3">
    <source>
        <dbReference type="EMBL" id="KGO89644.1"/>
    </source>
</evidence>
<feature type="transmembrane region" description="Helical" evidence="1">
    <location>
        <begin position="122"/>
        <end position="138"/>
    </location>
</feature>
<keyword evidence="1" id="KW-1133">Transmembrane helix</keyword>
<feature type="transmembrane region" description="Helical" evidence="1">
    <location>
        <begin position="315"/>
        <end position="334"/>
    </location>
</feature>
<dbReference type="Pfam" id="PF01757">
    <property type="entry name" value="Acyl_transf_3"/>
    <property type="match status" value="1"/>
</dbReference>
<feature type="transmembrane region" description="Helical" evidence="1">
    <location>
        <begin position="184"/>
        <end position="204"/>
    </location>
</feature>
<dbReference type="PANTHER" id="PTHR23028">
    <property type="entry name" value="ACETYLTRANSFERASE"/>
    <property type="match status" value="1"/>
</dbReference>
<feature type="transmembrane region" description="Helical" evidence="1">
    <location>
        <begin position="69"/>
        <end position="88"/>
    </location>
</feature>
<dbReference type="EMBL" id="JRLW01000008">
    <property type="protein sequence ID" value="KGO89644.1"/>
    <property type="molecule type" value="Genomic_DNA"/>
</dbReference>
<feature type="transmembrane region" description="Helical" evidence="1">
    <location>
        <begin position="211"/>
        <end position="230"/>
    </location>
</feature>
<dbReference type="eggNOG" id="COG1835">
    <property type="taxonomic scope" value="Bacteria"/>
</dbReference>
<name>A0A0A2MBL8_9FLAO</name>
<reference evidence="3 4" key="1">
    <citation type="submission" date="2013-09" db="EMBL/GenBank/DDBJ databases">
        <authorList>
            <person name="Zeng Z."/>
            <person name="Chen C."/>
        </authorList>
    </citation>
    <scope>NUCLEOTIDE SEQUENCE [LARGE SCALE GENOMIC DNA]</scope>
    <source>
        <strain evidence="3 4">GH29-5</strain>
    </source>
</reference>
<keyword evidence="1" id="KW-0472">Membrane</keyword>
<feature type="transmembrane region" description="Helical" evidence="1">
    <location>
        <begin position="242"/>
        <end position="265"/>
    </location>
</feature>
<organism evidence="3 4">
    <name type="scientific">Flavobacterium suncheonense GH29-5 = DSM 17707</name>
    <dbReference type="NCBI Taxonomy" id="1121899"/>
    <lineage>
        <taxon>Bacteria</taxon>
        <taxon>Pseudomonadati</taxon>
        <taxon>Bacteroidota</taxon>
        <taxon>Flavobacteriia</taxon>
        <taxon>Flavobacteriales</taxon>
        <taxon>Flavobacteriaceae</taxon>
        <taxon>Flavobacterium</taxon>
    </lineage>
</organism>
<evidence type="ECO:0000259" key="2">
    <source>
        <dbReference type="Pfam" id="PF01757"/>
    </source>
</evidence>
<dbReference type="Proteomes" id="UP000030121">
    <property type="component" value="Unassembled WGS sequence"/>
</dbReference>